<accession>A0ABQ2STV8</accession>
<proteinExistence type="predicted"/>
<evidence type="ECO:0000313" key="2">
    <source>
        <dbReference type="EMBL" id="GGS37901.1"/>
    </source>
</evidence>
<reference evidence="3" key="1">
    <citation type="journal article" date="2019" name="Int. J. Syst. Evol. Microbiol.">
        <title>The Global Catalogue of Microorganisms (GCM) 10K type strain sequencing project: providing services to taxonomists for standard genome sequencing and annotation.</title>
        <authorList>
            <consortium name="The Broad Institute Genomics Platform"/>
            <consortium name="The Broad Institute Genome Sequencing Center for Infectious Disease"/>
            <person name="Wu L."/>
            <person name="Ma J."/>
        </authorList>
    </citation>
    <scope>NUCLEOTIDE SEQUENCE [LARGE SCALE GENOMIC DNA]</scope>
    <source>
        <strain evidence="3">JCM 4350</strain>
    </source>
</reference>
<sequence length="152" mass="15733">MLPQERRLAVARSGQQDPDRVVAGEDVVGGLGAPRCALRDAPRYINVGQGRRVRLLRQPGMRKLPGCEPDGSQVGAQPVVGAARSRGAVSVSVVGEGADVADRESTRGGRDDRVRRDVRGLTVSEPAQPCCGPGCGGVPTVTSPICTAAAEP</sequence>
<comment type="caution">
    <text evidence="2">The sequence shown here is derived from an EMBL/GenBank/DDBJ whole genome shotgun (WGS) entry which is preliminary data.</text>
</comment>
<feature type="compositionally biased region" description="Basic and acidic residues" evidence="1">
    <location>
        <begin position="100"/>
        <end position="119"/>
    </location>
</feature>
<name>A0ABQ2STV8_STRBA</name>
<evidence type="ECO:0000313" key="3">
    <source>
        <dbReference type="Proteomes" id="UP000659767"/>
    </source>
</evidence>
<keyword evidence="3" id="KW-1185">Reference proteome</keyword>
<feature type="region of interest" description="Disordered" evidence="1">
    <location>
        <begin position="99"/>
        <end position="121"/>
    </location>
</feature>
<evidence type="ECO:0000256" key="1">
    <source>
        <dbReference type="SAM" id="MobiDB-lite"/>
    </source>
</evidence>
<organism evidence="2 3">
    <name type="scientific">Streptomyces badius</name>
    <dbReference type="NCBI Taxonomy" id="1941"/>
    <lineage>
        <taxon>Bacteria</taxon>
        <taxon>Bacillati</taxon>
        <taxon>Actinomycetota</taxon>
        <taxon>Actinomycetes</taxon>
        <taxon>Kitasatosporales</taxon>
        <taxon>Streptomycetaceae</taxon>
        <taxon>Streptomyces</taxon>
    </lineage>
</organism>
<protein>
    <submittedName>
        <fullName evidence="2">Uncharacterized protein</fullName>
    </submittedName>
</protein>
<gene>
    <name evidence="2" type="ORF">GCM10010253_09290</name>
</gene>
<dbReference type="EMBL" id="BMSZ01000002">
    <property type="protein sequence ID" value="GGS37901.1"/>
    <property type="molecule type" value="Genomic_DNA"/>
</dbReference>
<dbReference type="Proteomes" id="UP000659767">
    <property type="component" value="Unassembled WGS sequence"/>
</dbReference>